<dbReference type="HOGENOM" id="CLU_029370_1_0_1"/>
<feature type="transmembrane region" description="Helical" evidence="2">
    <location>
        <begin position="594"/>
        <end position="617"/>
    </location>
</feature>
<dbReference type="VEuPathDB" id="FungiDB:PV07_11896"/>
<dbReference type="AlphaFoldDB" id="A0A0D2AFR7"/>
<evidence type="ECO:0000313" key="4">
    <source>
        <dbReference type="Proteomes" id="UP000054466"/>
    </source>
</evidence>
<keyword evidence="2" id="KW-0812">Transmembrane</keyword>
<organism evidence="3 4">
    <name type="scientific">Cladophialophora immunda</name>
    <dbReference type="NCBI Taxonomy" id="569365"/>
    <lineage>
        <taxon>Eukaryota</taxon>
        <taxon>Fungi</taxon>
        <taxon>Dikarya</taxon>
        <taxon>Ascomycota</taxon>
        <taxon>Pezizomycotina</taxon>
        <taxon>Eurotiomycetes</taxon>
        <taxon>Chaetothyriomycetidae</taxon>
        <taxon>Chaetothyriales</taxon>
        <taxon>Herpotrichiellaceae</taxon>
        <taxon>Cladophialophora</taxon>
    </lineage>
</organism>
<accession>A0A0D2AFR7</accession>
<gene>
    <name evidence="3" type="ORF">PV07_11896</name>
</gene>
<evidence type="ECO:0000256" key="1">
    <source>
        <dbReference type="SAM" id="MobiDB-lite"/>
    </source>
</evidence>
<evidence type="ECO:0000313" key="3">
    <source>
        <dbReference type="EMBL" id="KIW23717.1"/>
    </source>
</evidence>
<dbReference type="EMBL" id="KN847046">
    <property type="protein sequence ID" value="KIW23717.1"/>
    <property type="molecule type" value="Genomic_DNA"/>
</dbReference>
<dbReference type="OrthoDB" id="5139479at2759"/>
<name>A0A0D2AFR7_9EURO</name>
<dbReference type="GeneID" id="27351090"/>
<evidence type="ECO:0000256" key="2">
    <source>
        <dbReference type="SAM" id="Phobius"/>
    </source>
</evidence>
<feature type="region of interest" description="Disordered" evidence="1">
    <location>
        <begin position="67"/>
        <end position="100"/>
    </location>
</feature>
<feature type="compositionally biased region" description="Basic and acidic residues" evidence="1">
    <location>
        <begin position="81"/>
        <end position="92"/>
    </location>
</feature>
<sequence>MSQHGHPGEALETTLGDPAVKQSQGSDSVERGTQLEESTVEVAANYPQADDSVETRTLLEQSAVEVAASLEPQPDGTPSENPDHAGEHRREPSTTSLVSTELPKRTRLSFALSKTGWDIALVTLTTGVFVVTAWFAQATFSVSSVSNLNSSLARMLDVNISSTLTILRSLQAVLSVLATSILLKSFEMVQWALAAREDGVGSLCLLGLSPTSSILGTLQLVCSRRARWMDRAAASARVILLAAIWISGVVLFARTRLVVEYESVKTYNVTAGVGEFNGSYIPEYLQQFQDTNAGYNYSVLPYSTVVTASNLVVNPMHSTAIDPVICASGRVCHGYLMSGGLIMTTPWPPTDYPSYPVVTIRDAPSTQIDFVRGIHNDTFVDSEDCLVFGADGFLIGIKFCLARSQSAPGSLFAGVFVCTEGKHGDECWTNTKPAEVTTTFSVYRRHALIVAARSNFSILSVDNVDVPVQVTNLDIEGLKEAYTWMFNFSAAGIPAPSSIAQYFWTVQDQLENAYWSIEPYQIFQSILAFPLWQFNPNNFGNVQLDAQNIVAGLPEDFYTTASIGDPYDKIVVDRCVSDDLPLQLFANRPGSPMFILFCTLQSIVLGLAWTVLIWAWMTNPDLPEISSYPLVDFAMKTRLVDASLPATNSHAGRDMDDGLAAAAGDKLIRKYLQNIRVVIRSKLELRPAKVPKMASEETVAT</sequence>
<feature type="transmembrane region" description="Helical" evidence="2">
    <location>
        <begin position="233"/>
        <end position="253"/>
    </location>
</feature>
<dbReference type="RefSeq" id="XP_016243933.1">
    <property type="nucleotide sequence ID" value="XM_016399371.1"/>
</dbReference>
<feature type="transmembrane region" description="Helical" evidence="2">
    <location>
        <begin position="160"/>
        <end position="183"/>
    </location>
</feature>
<feature type="transmembrane region" description="Helical" evidence="2">
    <location>
        <begin position="203"/>
        <end position="221"/>
    </location>
</feature>
<keyword evidence="2" id="KW-0472">Membrane</keyword>
<evidence type="ECO:0008006" key="5">
    <source>
        <dbReference type="Google" id="ProtNLM"/>
    </source>
</evidence>
<proteinExistence type="predicted"/>
<dbReference type="Proteomes" id="UP000054466">
    <property type="component" value="Unassembled WGS sequence"/>
</dbReference>
<keyword evidence="4" id="KW-1185">Reference proteome</keyword>
<protein>
    <recommendedName>
        <fullName evidence="5">Transmembrane protein</fullName>
    </recommendedName>
</protein>
<feature type="region of interest" description="Disordered" evidence="1">
    <location>
        <begin position="1"/>
        <end position="53"/>
    </location>
</feature>
<feature type="transmembrane region" description="Helical" evidence="2">
    <location>
        <begin position="117"/>
        <end position="140"/>
    </location>
</feature>
<keyword evidence="2" id="KW-1133">Transmembrane helix</keyword>
<reference evidence="3 4" key="1">
    <citation type="submission" date="2015-01" db="EMBL/GenBank/DDBJ databases">
        <title>The Genome Sequence of Cladophialophora immunda CBS83496.</title>
        <authorList>
            <consortium name="The Broad Institute Genomics Platform"/>
            <person name="Cuomo C."/>
            <person name="de Hoog S."/>
            <person name="Gorbushina A."/>
            <person name="Stielow B."/>
            <person name="Teixiera M."/>
            <person name="Abouelleil A."/>
            <person name="Chapman S.B."/>
            <person name="Priest M."/>
            <person name="Young S.K."/>
            <person name="Wortman J."/>
            <person name="Nusbaum C."/>
            <person name="Birren B."/>
        </authorList>
    </citation>
    <scope>NUCLEOTIDE SEQUENCE [LARGE SCALE GENOMIC DNA]</scope>
    <source>
        <strain evidence="3 4">CBS 83496</strain>
    </source>
</reference>